<accession>A0ACB7S0P7</accession>
<gene>
    <name evidence="1" type="ORF">HPB50_012576</name>
</gene>
<dbReference type="Proteomes" id="UP000821845">
    <property type="component" value="Chromosome 6"/>
</dbReference>
<reference evidence="1" key="1">
    <citation type="submission" date="2020-05" db="EMBL/GenBank/DDBJ databases">
        <title>Large-scale comparative analyses of tick genomes elucidate their genetic diversity and vector capacities.</title>
        <authorList>
            <person name="Jia N."/>
            <person name="Wang J."/>
            <person name="Shi W."/>
            <person name="Du L."/>
            <person name="Sun Y."/>
            <person name="Zhan W."/>
            <person name="Jiang J."/>
            <person name="Wang Q."/>
            <person name="Zhang B."/>
            <person name="Ji P."/>
            <person name="Sakyi L.B."/>
            <person name="Cui X."/>
            <person name="Yuan T."/>
            <person name="Jiang B."/>
            <person name="Yang W."/>
            <person name="Lam T.T.-Y."/>
            <person name="Chang Q."/>
            <person name="Ding S."/>
            <person name="Wang X."/>
            <person name="Zhu J."/>
            <person name="Ruan X."/>
            <person name="Zhao L."/>
            <person name="Wei J."/>
            <person name="Que T."/>
            <person name="Du C."/>
            <person name="Cheng J."/>
            <person name="Dai P."/>
            <person name="Han X."/>
            <person name="Huang E."/>
            <person name="Gao Y."/>
            <person name="Liu J."/>
            <person name="Shao H."/>
            <person name="Ye R."/>
            <person name="Li L."/>
            <person name="Wei W."/>
            <person name="Wang X."/>
            <person name="Wang C."/>
            <person name="Yang T."/>
            <person name="Huo Q."/>
            <person name="Li W."/>
            <person name="Guo W."/>
            <person name="Chen H."/>
            <person name="Zhou L."/>
            <person name="Ni X."/>
            <person name="Tian J."/>
            <person name="Zhou Y."/>
            <person name="Sheng Y."/>
            <person name="Liu T."/>
            <person name="Pan Y."/>
            <person name="Xia L."/>
            <person name="Li J."/>
            <person name="Zhao F."/>
            <person name="Cao W."/>
        </authorList>
    </citation>
    <scope>NUCLEOTIDE SEQUENCE</scope>
    <source>
        <strain evidence="1">Hyas-2018</strain>
    </source>
</reference>
<organism evidence="1 2">
    <name type="scientific">Hyalomma asiaticum</name>
    <name type="common">Tick</name>
    <dbReference type="NCBI Taxonomy" id="266040"/>
    <lineage>
        <taxon>Eukaryota</taxon>
        <taxon>Metazoa</taxon>
        <taxon>Ecdysozoa</taxon>
        <taxon>Arthropoda</taxon>
        <taxon>Chelicerata</taxon>
        <taxon>Arachnida</taxon>
        <taxon>Acari</taxon>
        <taxon>Parasitiformes</taxon>
        <taxon>Ixodida</taxon>
        <taxon>Ixodoidea</taxon>
        <taxon>Ixodidae</taxon>
        <taxon>Hyalomminae</taxon>
        <taxon>Hyalomma</taxon>
    </lineage>
</organism>
<dbReference type="EMBL" id="CM023486">
    <property type="protein sequence ID" value="KAH6928200.1"/>
    <property type="molecule type" value="Genomic_DNA"/>
</dbReference>
<keyword evidence="2" id="KW-1185">Reference proteome</keyword>
<protein>
    <submittedName>
        <fullName evidence="1">Uncharacterized protein</fullName>
    </submittedName>
</protein>
<name>A0ACB7S0P7_HYAAI</name>
<sequence>METKLKGALSQREALEETLGRYRQEINQLSQQLVSAEEEKLSLRNKISLVEHKHKAEILQMMTDAVHQRAELEAKHEKVLMELASAKADAEVAVKRITDHKQLSVEKEKELEKKHQATRAKDWDRARRLESEKILMEAKLKELIAAKAAAFEKLAESEKQIRRLKQMQDSQRQEYEEEVLALKAKLKAMSSAREDTNKIAAENQVLQKRLALAEEELNKSHGVLKDSQEQKETLSKKIESLQLELQQSLWSISEVKEKLDQLDIQQRQQMDQMITLVKKLCAVTRQSSPSSIEISSLSRRSSSSKSSSTSKEHHDSSRNDMSAHKK</sequence>
<evidence type="ECO:0000313" key="2">
    <source>
        <dbReference type="Proteomes" id="UP000821845"/>
    </source>
</evidence>
<evidence type="ECO:0000313" key="1">
    <source>
        <dbReference type="EMBL" id="KAH6928200.1"/>
    </source>
</evidence>
<comment type="caution">
    <text evidence="1">The sequence shown here is derived from an EMBL/GenBank/DDBJ whole genome shotgun (WGS) entry which is preliminary data.</text>
</comment>
<proteinExistence type="predicted"/>